<comment type="subcellular location">
    <subcellularLocation>
        <location evidence="1">Membrane</location>
        <topology evidence="1">Multi-pass membrane protein</topology>
    </subcellularLocation>
</comment>
<organism evidence="10 11">
    <name type="scientific">Pocillopora meandrina</name>
    <dbReference type="NCBI Taxonomy" id="46732"/>
    <lineage>
        <taxon>Eukaryota</taxon>
        <taxon>Metazoa</taxon>
        <taxon>Cnidaria</taxon>
        <taxon>Anthozoa</taxon>
        <taxon>Hexacorallia</taxon>
        <taxon>Scleractinia</taxon>
        <taxon>Astrocoeniina</taxon>
        <taxon>Pocilloporidae</taxon>
        <taxon>Pocillopora</taxon>
    </lineage>
</organism>
<comment type="caution">
    <text evidence="10">The sequence shown here is derived from an EMBL/GenBank/DDBJ whole genome shotgun (WGS) entry which is preliminary data.</text>
</comment>
<evidence type="ECO:0000313" key="11">
    <source>
        <dbReference type="Proteomes" id="UP001159428"/>
    </source>
</evidence>
<evidence type="ECO:0000256" key="6">
    <source>
        <dbReference type="SAM" id="MobiDB-lite"/>
    </source>
</evidence>
<dbReference type="InterPro" id="IPR046338">
    <property type="entry name" value="GAIN_dom_sf"/>
</dbReference>
<keyword evidence="4 7" id="KW-0472">Membrane</keyword>
<feature type="transmembrane region" description="Helical" evidence="7">
    <location>
        <begin position="518"/>
        <end position="542"/>
    </location>
</feature>
<dbReference type="PANTHER" id="PTHR12011">
    <property type="entry name" value="ADHESION G-PROTEIN COUPLED RECEPTOR"/>
    <property type="match status" value="1"/>
</dbReference>
<protein>
    <submittedName>
        <fullName evidence="10">Uncharacterized protein</fullName>
    </submittedName>
</protein>
<dbReference type="PANTHER" id="PTHR12011:SF347">
    <property type="entry name" value="FI21270P1-RELATED"/>
    <property type="match status" value="1"/>
</dbReference>
<gene>
    <name evidence="10" type="ORF">PMEA_00031892</name>
</gene>
<dbReference type="GO" id="GO:0005886">
    <property type="term" value="C:plasma membrane"/>
    <property type="evidence" value="ECO:0007669"/>
    <property type="project" value="TreeGrafter"/>
</dbReference>
<name>A0AAU9XUR8_9CNID</name>
<keyword evidence="2 7" id="KW-0812">Transmembrane</keyword>
<dbReference type="PROSITE" id="PS50221">
    <property type="entry name" value="GAIN_B"/>
    <property type="match status" value="2"/>
</dbReference>
<feature type="compositionally biased region" description="Basic and acidic residues" evidence="6">
    <location>
        <begin position="762"/>
        <end position="774"/>
    </location>
</feature>
<dbReference type="Pfam" id="PF01825">
    <property type="entry name" value="GPS"/>
    <property type="match status" value="2"/>
</dbReference>
<dbReference type="Proteomes" id="UP001159428">
    <property type="component" value="Unassembled WGS sequence"/>
</dbReference>
<dbReference type="GO" id="GO:0004930">
    <property type="term" value="F:G protein-coupled receptor activity"/>
    <property type="evidence" value="ECO:0007669"/>
    <property type="project" value="InterPro"/>
</dbReference>
<dbReference type="InterPro" id="IPR017981">
    <property type="entry name" value="GPCR_2-like_7TM"/>
</dbReference>
<dbReference type="PROSITE" id="PS50261">
    <property type="entry name" value="G_PROTEIN_RECEP_F2_4"/>
    <property type="match status" value="2"/>
</dbReference>
<feature type="region of interest" description="Disordered" evidence="6">
    <location>
        <begin position="749"/>
        <end position="805"/>
    </location>
</feature>
<sequence>MDLECEGSDCEQTCDADECNLNCSGKNCKTQKCRGKGNVCEIDLECDGQDCEQTCEAKKCNLNCTGKNCKTQKCLDKGNVCEMDLECDGEDCEQTCEAKKCNLNCTGKNCRIQQCRDHGNVCEMDLECDGQDCEQTCEAKKCNLNCTGKNCKTQKCQGKGDVCEMHLECNSQDCEQICDAKVCNLTCSGRKCKTQSCTDEVQVCNMHFNANVCTQMCDGHSITSDSYTSNIVTSIGASTIRVFATKISTGHGTEAYSEYNTIFFLFNEKVIKILKKKKKIFSFKILLAIQKAYCKNASDFYLGKKEVQTSLEVSSRNFANNVSVVVGIVYKDLHEVLITDQPNRTITGTTRYLDSGITAVALDPNPEKLQENIILRFRNLKIHEGEKKCMFWSGSSQSLGGFSETGCHVVTSKSNSEETVCSCNHLTNFAVLLDYNGIPGPTVEDETIHEIITHVGLCLSIFGILLTIILYSYLTDVWQPLTQIRLSLSLSLGAGQIVFLAGINATENTALCVLTAAFLQYFLMVAFCWMLVEEIYFVLFVVKVYYIGTKMHMYHFISWGLPIIMVSISMSIAAGKDGIESYTSETYCWLSSRNNLIWIFVTFVAVIEVLNILILVRIIKEMSTLTQPPGEENHLQQIREIPLSFVCNDEAIRFFSRNGKKWLIDPRDMLFSLFRLGIKTCVVMIPLLGVTWLFGLLLSSHKALAYLFTIFGSTQGILIFVLHCARNSQIREQLKRKMNIIFPSAVDHGNSAKKSSQVNPRDASEQETRLERFTKRNSHLPDTAKQGKRSELGKHNSDRKLTSQRKRNSKCQSKCKKDGDHCDPLRNCSSGNYNCLMKCKGEGCKQTCDTGVELCELNLECIGNDCDQTCTANTCKLNCSGQFCKTQKCLKEGGLACEMHLECNHQGSPLQSMSQSPLSLVLPSPLLSSPSHSPSAAVLPAGASVYSSALSPSSSKPAARSASVSGSSAAASSEAISTAGASAASLLLSSSSETSATRSSPYVMLLQEGIWIFEDFITSIQILQKPPLKEEIEEIRNSIFKVAVALEVFAVNYGKHQMIGAGSSVEINSRKLVLAIQKTYRKNASDFSLEKQDLQTSLKVSSKNFANNVSVVVGIVYKDLHEVLITDQPFGTITGTTWYLDSEITAVALDPKPEKLQENVILNFRDLKIDEGKKKCMSWSDLRERSGGFSETGCHVVTSKSNSEETVCSCNHLTHFAVLLDYNGSPGLTEEDETILEIITYVGLSPSIFAILLTIILYSYLTDVWQPLTQIRLSLSVALGAGQIIFLAGINATENTALCVLTAAFLQYFLMAAFCWMLVEGIYFFLFVVKVYNIDTKMNMYHFISWGLPIIMVSISVSIAAGKDGIKSYTSEKYCWLSSTNNLIWIFITFVAFIELLNILILVRVIKEMRTLIQPMGEDNHTQQIREVFKFNI</sequence>
<evidence type="ECO:0000256" key="3">
    <source>
        <dbReference type="ARBA" id="ARBA00022989"/>
    </source>
</evidence>
<keyword evidence="3 7" id="KW-1133">Transmembrane helix</keyword>
<dbReference type="InterPro" id="IPR000832">
    <property type="entry name" value="GPCR_2_secretin-like"/>
</dbReference>
<evidence type="ECO:0000259" key="8">
    <source>
        <dbReference type="PROSITE" id="PS50221"/>
    </source>
</evidence>
<dbReference type="Pfam" id="PF00002">
    <property type="entry name" value="7tm_2"/>
    <property type="match status" value="2"/>
</dbReference>
<feature type="transmembrane region" description="Helical" evidence="7">
    <location>
        <begin position="554"/>
        <end position="575"/>
    </location>
</feature>
<keyword evidence="11" id="KW-1185">Reference proteome</keyword>
<accession>A0AAU9XUR8</accession>
<feature type="transmembrane region" description="Helical" evidence="7">
    <location>
        <begin position="1305"/>
        <end position="1328"/>
    </location>
</feature>
<dbReference type="SMART" id="SM00303">
    <property type="entry name" value="GPS"/>
    <property type="match status" value="2"/>
</dbReference>
<evidence type="ECO:0000256" key="7">
    <source>
        <dbReference type="SAM" id="Phobius"/>
    </source>
</evidence>
<keyword evidence="5" id="KW-1015">Disulfide bond</keyword>
<evidence type="ECO:0000256" key="1">
    <source>
        <dbReference type="ARBA" id="ARBA00004141"/>
    </source>
</evidence>
<feature type="domain" description="G-protein coupled receptors family 2 profile 2" evidence="9">
    <location>
        <begin position="1236"/>
        <end position="1433"/>
    </location>
</feature>
<dbReference type="EMBL" id="CALNXJ010000071">
    <property type="protein sequence ID" value="CAH3159352.1"/>
    <property type="molecule type" value="Genomic_DNA"/>
</dbReference>
<dbReference type="PRINTS" id="PR00249">
    <property type="entry name" value="GPCRSECRETIN"/>
</dbReference>
<evidence type="ECO:0000256" key="4">
    <source>
        <dbReference type="ARBA" id="ARBA00023136"/>
    </source>
</evidence>
<feature type="transmembrane region" description="Helical" evidence="7">
    <location>
        <begin position="595"/>
        <end position="616"/>
    </location>
</feature>
<feature type="transmembrane region" description="Helical" evidence="7">
    <location>
        <begin position="676"/>
        <end position="698"/>
    </location>
</feature>
<dbReference type="Gene3D" id="2.60.220.50">
    <property type="match status" value="2"/>
</dbReference>
<feature type="transmembrane region" description="Helical" evidence="7">
    <location>
        <begin position="1383"/>
        <end position="1406"/>
    </location>
</feature>
<feature type="transmembrane region" description="Helical" evidence="7">
    <location>
        <begin position="1238"/>
        <end position="1261"/>
    </location>
</feature>
<evidence type="ECO:0000256" key="2">
    <source>
        <dbReference type="ARBA" id="ARBA00022692"/>
    </source>
</evidence>
<feature type="compositionally biased region" description="Basic and acidic residues" evidence="6">
    <location>
        <begin position="788"/>
        <end position="801"/>
    </location>
</feature>
<reference evidence="10 11" key="1">
    <citation type="submission" date="2022-05" db="EMBL/GenBank/DDBJ databases">
        <authorList>
            <consortium name="Genoscope - CEA"/>
            <person name="William W."/>
        </authorList>
    </citation>
    <scope>NUCLEOTIDE SEQUENCE [LARGE SCALE GENOMIC DNA]</scope>
</reference>
<dbReference type="InterPro" id="IPR000203">
    <property type="entry name" value="GPS"/>
</dbReference>
<evidence type="ECO:0000259" key="9">
    <source>
        <dbReference type="PROSITE" id="PS50261"/>
    </source>
</evidence>
<feature type="transmembrane region" description="Helical" evidence="7">
    <location>
        <begin position="486"/>
        <end position="506"/>
    </location>
</feature>
<dbReference type="Gene3D" id="1.20.1070.10">
    <property type="entry name" value="Rhodopsin 7-helix transmembrane proteins"/>
    <property type="match status" value="2"/>
</dbReference>
<dbReference type="GO" id="GO:0007166">
    <property type="term" value="P:cell surface receptor signaling pathway"/>
    <property type="evidence" value="ECO:0007669"/>
    <property type="project" value="InterPro"/>
</dbReference>
<feature type="transmembrane region" description="Helical" evidence="7">
    <location>
        <begin position="1273"/>
        <end position="1293"/>
    </location>
</feature>
<feature type="transmembrane region" description="Helical" evidence="7">
    <location>
        <begin position="1340"/>
        <end position="1362"/>
    </location>
</feature>
<evidence type="ECO:0000256" key="5">
    <source>
        <dbReference type="ARBA" id="ARBA00023157"/>
    </source>
</evidence>
<proteinExistence type="predicted"/>
<feature type="transmembrane region" description="Helical" evidence="7">
    <location>
        <begin position="451"/>
        <end position="474"/>
    </location>
</feature>
<evidence type="ECO:0000313" key="10">
    <source>
        <dbReference type="EMBL" id="CAH3159352.1"/>
    </source>
</evidence>
<feature type="domain" description="GAIN-B" evidence="8">
    <location>
        <begin position="284"/>
        <end position="439"/>
    </location>
</feature>
<feature type="domain" description="GAIN-B" evidence="8">
    <location>
        <begin position="1063"/>
        <end position="1226"/>
    </location>
</feature>
<dbReference type="InterPro" id="IPR057244">
    <property type="entry name" value="GAIN_B"/>
</dbReference>
<feature type="domain" description="G-protein coupled receptors family 2 profile 2" evidence="9">
    <location>
        <begin position="449"/>
        <end position="727"/>
    </location>
</feature>